<dbReference type="RefSeq" id="WP_057318756.1">
    <property type="nucleotide sequence ID" value="NZ_AP019729.1"/>
</dbReference>
<reference evidence="4 6" key="2">
    <citation type="journal article" date="2019" name="Nat. Med.">
        <title>A library of human gut bacterial isolates paired with longitudinal multiomics data enables mechanistic microbiome research.</title>
        <authorList>
            <person name="Poyet M."/>
            <person name="Groussin M."/>
            <person name="Gibbons S.M."/>
            <person name="Avila-Pacheco J."/>
            <person name="Jiang X."/>
            <person name="Kearney S.M."/>
            <person name="Perrotta A.R."/>
            <person name="Berdy B."/>
            <person name="Zhao S."/>
            <person name="Lieberman T.D."/>
            <person name="Swanson P.K."/>
            <person name="Smith M."/>
            <person name="Roesemann S."/>
            <person name="Alexander J.E."/>
            <person name="Rich S.A."/>
            <person name="Livny J."/>
            <person name="Vlamakis H."/>
            <person name="Clish C."/>
            <person name="Bullock K."/>
            <person name="Deik A."/>
            <person name="Scott J."/>
            <person name="Pierce K.A."/>
            <person name="Xavier R.J."/>
            <person name="Alm E.J."/>
        </authorList>
    </citation>
    <scope>NUCLEOTIDE SEQUENCE [LARGE SCALE GENOMIC DNA]</scope>
    <source>
        <strain evidence="4 6">BIOML-A41</strain>
    </source>
</reference>
<evidence type="ECO:0000313" key="5">
    <source>
        <dbReference type="Proteomes" id="UP000095591"/>
    </source>
</evidence>
<evidence type="ECO:0000256" key="2">
    <source>
        <dbReference type="ARBA" id="ARBA00023002"/>
    </source>
</evidence>
<gene>
    <name evidence="3" type="ORF">ERS852429_00466</name>
    <name evidence="4" type="ORF">GKD59_11700</name>
</gene>
<protein>
    <submittedName>
        <fullName evidence="4">SDR family NAD(P)-dependent oxidoreductase</fullName>
    </submittedName>
    <submittedName>
        <fullName evidence="3">Uncharacterized oxidoreductase SAV2478</fullName>
        <ecNumber evidence="3">1.-.-.-</ecNumber>
    </submittedName>
</protein>
<dbReference type="GO" id="GO:0016020">
    <property type="term" value="C:membrane"/>
    <property type="evidence" value="ECO:0007669"/>
    <property type="project" value="TreeGrafter"/>
</dbReference>
<proteinExistence type="inferred from homology"/>
<dbReference type="EMBL" id="WKLT01000009">
    <property type="protein sequence ID" value="MRY58561.1"/>
    <property type="molecule type" value="Genomic_DNA"/>
</dbReference>
<dbReference type="Proteomes" id="UP000095591">
    <property type="component" value="Unassembled WGS sequence"/>
</dbReference>
<reference evidence="3 5" key="1">
    <citation type="submission" date="2015-09" db="EMBL/GenBank/DDBJ databases">
        <authorList>
            <consortium name="Pathogen Informatics"/>
        </authorList>
    </citation>
    <scope>NUCLEOTIDE SEQUENCE [LARGE SCALE GENOMIC DNA]</scope>
    <source>
        <strain evidence="3 5">2789STDY5608872</strain>
    </source>
</reference>
<organism evidence="3 5">
    <name type="scientific">Parabacteroides distasonis</name>
    <dbReference type="NCBI Taxonomy" id="823"/>
    <lineage>
        <taxon>Bacteria</taxon>
        <taxon>Pseudomonadati</taxon>
        <taxon>Bacteroidota</taxon>
        <taxon>Bacteroidia</taxon>
        <taxon>Bacteroidales</taxon>
        <taxon>Tannerellaceae</taxon>
        <taxon>Parabacteroides</taxon>
    </lineage>
</organism>
<dbReference type="InterPro" id="IPR002347">
    <property type="entry name" value="SDR_fam"/>
</dbReference>
<dbReference type="PANTHER" id="PTHR44196:SF3">
    <property type="entry name" value="SHORT CHAIN DEHYDROGENASE FAMILY PROTEIN"/>
    <property type="match status" value="1"/>
</dbReference>
<dbReference type="GO" id="GO:0016491">
    <property type="term" value="F:oxidoreductase activity"/>
    <property type="evidence" value="ECO:0007669"/>
    <property type="project" value="UniProtKB-KW"/>
</dbReference>
<comment type="similarity">
    <text evidence="1">Belongs to the short-chain dehydrogenases/reductases (SDR) family.</text>
</comment>
<evidence type="ECO:0000256" key="1">
    <source>
        <dbReference type="ARBA" id="ARBA00006484"/>
    </source>
</evidence>
<accession>A0A173RFT9</accession>
<evidence type="ECO:0000313" key="3">
    <source>
        <dbReference type="EMBL" id="CUM76655.1"/>
    </source>
</evidence>
<dbReference type="EMBL" id="CYXP01000001">
    <property type="protein sequence ID" value="CUM76655.1"/>
    <property type="molecule type" value="Genomic_DNA"/>
</dbReference>
<dbReference type="Gene3D" id="3.40.50.720">
    <property type="entry name" value="NAD(P)-binding Rossmann-like Domain"/>
    <property type="match status" value="1"/>
</dbReference>
<evidence type="ECO:0000313" key="6">
    <source>
        <dbReference type="Proteomes" id="UP000463337"/>
    </source>
</evidence>
<name>A0A173RFT9_PARDI</name>
<dbReference type="EC" id="1.-.-.-" evidence="3"/>
<dbReference type="SUPFAM" id="SSF51735">
    <property type="entry name" value="NAD(P)-binding Rossmann-fold domains"/>
    <property type="match status" value="1"/>
</dbReference>
<dbReference type="Pfam" id="PF00106">
    <property type="entry name" value="adh_short"/>
    <property type="match status" value="1"/>
</dbReference>
<dbReference type="InterPro" id="IPR036291">
    <property type="entry name" value="NAD(P)-bd_dom_sf"/>
</dbReference>
<dbReference type="PRINTS" id="PR00081">
    <property type="entry name" value="GDHRDH"/>
</dbReference>
<evidence type="ECO:0000313" key="4">
    <source>
        <dbReference type="EMBL" id="MRY58561.1"/>
    </source>
</evidence>
<dbReference type="AlphaFoldDB" id="A0A173RFT9"/>
<dbReference type="Proteomes" id="UP000463337">
    <property type="component" value="Unassembled WGS sequence"/>
</dbReference>
<dbReference type="PANTHER" id="PTHR44196">
    <property type="entry name" value="DEHYDROGENASE/REDUCTASE SDR FAMILY MEMBER 7B"/>
    <property type="match status" value="1"/>
</dbReference>
<sequence length="243" mass="27711">MVKRIIIIGATSGIGYEVAKIYWKRGYQLGLAGRRVDRLEEFRKQDPEHIQIKQLDVTAEDAADRLDELIRDLGGMDIFLLSSGIGNQNKNLDTSIEQATIQTNVTGFTRMVLAAYRYFSSQGGGHISVISSIAGTKGLGVAPSYSATKRYQNIYIDALAQLSRMEKQPITFTDIRPGFVRTDLLKDGRNYPMLMSPQYAALRIANAIDRKKRRAIIDWRYAILVFLWRLIPEWLWERLPIRN</sequence>
<keyword evidence="2 3" id="KW-0560">Oxidoreductase</keyword>